<keyword evidence="3" id="KW-0862">Zinc</keyword>
<dbReference type="InterPro" id="IPR046341">
    <property type="entry name" value="SET_dom_sf"/>
</dbReference>
<accession>A0A8H7ULJ6</accession>
<name>A0A8H7ULJ6_9FUNG</name>
<dbReference type="OrthoDB" id="5945798at2759"/>
<protein>
    <submittedName>
        <fullName evidence="7">Uncharacterized protein</fullName>
    </submittedName>
</protein>
<dbReference type="PROSITE" id="PS50865">
    <property type="entry name" value="ZF_MYND_2"/>
    <property type="match status" value="1"/>
</dbReference>
<proteinExistence type="predicted"/>
<dbReference type="Pfam" id="PF00856">
    <property type="entry name" value="SET"/>
    <property type="match status" value="1"/>
</dbReference>
<dbReference type="PROSITE" id="PS01360">
    <property type="entry name" value="ZF_MYND_1"/>
    <property type="match status" value="1"/>
</dbReference>
<evidence type="ECO:0000313" key="8">
    <source>
        <dbReference type="Proteomes" id="UP000612746"/>
    </source>
</evidence>
<reference evidence="7" key="1">
    <citation type="submission" date="2020-12" db="EMBL/GenBank/DDBJ databases">
        <title>Metabolic potential, ecology and presence of endohyphal bacteria is reflected in genomic diversity of Mucoromycotina.</title>
        <authorList>
            <person name="Muszewska A."/>
            <person name="Okrasinska A."/>
            <person name="Steczkiewicz K."/>
            <person name="Drgas O."/>
            <person name="Orlowska M."/>
            <person name="Perlinska-Lenart U."/>
            <person name="Aleksandrzak-Piekarczyk T."/>
            <person name="Szatraj K."/>
            <person name="Zielenkiewicz U."/>
            <person name="Pilsyk S."/>
            <person name="Malc E."/>
            <person name="Mieczkowski P."/>
            <person name="Kruszewska J.S."/>
            <person name="Biernat P."/>
            <person name="Pawlowska J."/>
        </authorList>
    </citation>
    <scope>NUCLEOTIDE SEQUENCE</scope>
    <source>
        <strain evidence="7">WA0000051536</strain>
    </source>
</reference>
<keyword evidence="8" id="KW-1185">Reference proteome</keyword>
<keyword evidence="2 4" id="KW-0863">Zinc-finger</keyword>
<dbReference type="EMBL" id="JAEPRA010000003">
    <property type="protein sequence ID" value="KAG2187655.1"/>
    <property type="molecule type" value="Genomic_DNA"/>
</dbReference>
<dbReference type="AlphaFoldDB" id="A0A8H7ULJ6"/>
<dbReference type="InterPro" id="IPR001214">
    <property type="entry name" value="SET_dom"/>
</dbReference>
<dbReference type="InterPro" id="IPR002893">
    <property type="entry name" value="Znf_MYND"/>
</dbReference>
<dbReference type="Gene3D" id="2.170.270.10">
    <property type="entry name" value="SET domain"/>
    <property type="match status" value="1"/>
</dbReference>
<feature type="domain" description="SET" evidence="5">
    <location>
        <begin position="16"/>
        <end position="267"/>
    </location>
</feature>
<dbReference type="PROSITE" id="PS50280">
    <property type="entry name" value="SET"/>
    <property type="match status" value="1"/>
</dbReference>
<comment type="caution">
    <text evidence="7">The sequence shown here is derived from an EMBL/GenBank/DDBJ whole genome shotgun (WGS) entry which is preliminary data.</text>
</comment>
<dbReference type="GO" id="GO:0005634">
    <property type="term" value="C:nucleus"/>
    <property type="evidence" value="ECO:0007669"/>
    <property type="project" value="TreeGrafter"/>
</dbReference>
<gene>
    <name evidence="7" type="ORF">INT44_005345</name>
</gene>
<evidence type="ECO:0000313" key="7">
    <source>
        <dbReference type="EMBL" id="KAG2187655.1"/>
    </source>
</evidence>
<dbReference type="Gene3D" id="1.10.220.160">
    <property type="match status" value="1"/>
</dbReference>
<dbReference type="Proteomes" id="UP000612746">
    <property type="component" value="Unassembled WGS sequence"/>
</dbReference>
<dbReference type="SUPFAM" id="SSF82199">
    <property type="entry name" value="SET domain"/>
    <property type="match status" value="1"/>
</dbReference>
<dbReference type="Gene3D" id="6.10.140.2220">
    <property type="match status" value="1"/>
</dbReference>
<evidence type="ECO:0000256" key="3">
    <source>
        <dbReference type="ARBA" id="ARBA00022833"/>
    </source>
</evidence>
<dbReference type="PANTHER" id="PTHR12197:SF251">
    <property type="entry name" value="EG:BACR7C10.4 PROTEIN"/>
    <property type="match status" value="1"/>
</dbReference>
<dbReference type="GO" id="GO:0008270">
    <property type="term" value="F:zinc ion binding"/>
    <property type="evidence" value="ECO:0007669"/>
    <property type="project" value="UniProtKB-KW"/>
</dbReference>
<feature type="domain" description="MYND-type" evidence="6">
    <location>
        <begin position="61"/>
        <end position="103"/>
    </location>
</feature>
<evidence type="ECO:0000259" key="6">
    <source>
        <dbReference type="PROSITE" id="PS50865"/>
    </source>
</evidence>
<dbReference type="Pfam" id="PF01753">
    <property type="entry name" value="zf-MYND"/>
    <property type="match status" value="1"/>
</dbReference>
<sequence>MHTVQCPALHAHLRARNLDLVDDESKHRKIVALKPLKRGSVAIESQPLAFVPLPSARADICNFCFRRGTRAAPLQRCSRCQSAYFCSKHCFQKAWFAHHQYVCKTSKAQQGDDQEQDVMDELMLERVLITIARAKKHITQTQHTSDDLSQCAQLEAFSTLMSHETKQSNELLDRFKLIATNVLQKPHIKSLGVDPAALLIYLCRFHCNNFGITDNQLFPIGEGTYPIGSLFNHSCRPNAVALYNGTTQMIRLIEDVSPGEEITIAYIDVAHSRSDRTQKLADKYFFKCDCPRCSSDVGFGVIDALLGESFDHDMDEDEPSFVEKTLMEEIESWNVLDMTKKYPPGSEVPMTPGNLLDVPRYVHYMGTIMFPSLYWIQRPGKGEVFDTPQPKNVYENLILQAAVSVLHFPVEKTSESNEIFKPYSLKTLSTATRCLNVQMMKNRWPQSSRLCMFILVQYLFIYPRYHPILAIHLVLVAKAAWNALVQLELTGINRKLEKEFQRGVQRWIKLAKDTVSSCFGEQNEHWREIIELEWVFKRDQKLK</sequence>
<dbReference type="PANTHER" id="PTHR12197">
    <property type="entry name" value="HISTONE-LYSINE N-METHYLTRANSFERASE SMYD"/>
    <property type="match status" value="1"/>
</dbReference>
<dbReference type="SUPFAM" id="SSF144232">
    <property type="entry name" value="HIT/MYND zinc finger-like"/>
    <property type="match status" value="1"/>
</dbReference>
<organism evidence="7 8">
    <name type="scientific">Umbelopsis vinacea</name>
    <dbReference type="NCBI Taxonomy" id="44442"/>
    <lineage>
        <taxon>Eukaryota</taxon>
        <taxon>Fungi</taxon>
        <taxon>Fungi incertae sedis</taxon>
        <taxon>Mucoromycota</taxon>
        <taxon>Mucoromycotina</taxon>
        <taxon>Umbelopsidomycetes</taxon>
        <taxon>Umbelopsidales</taxon>
        <taxon>Umbelopsidaceae</taxon>
        <taxon>Umbelopsis</taxon>
    </lineage>
</organism>
<evidence type="ECO:0000256" key="2">
    <source>
        <dbReference type="ARBA" id="ARBA00022771"/>
    </source>
</evidence>
<dbReference type="InterPro" id="IPR050869">
    <property type="entry name" value="H3K4_H4K5_MeTrfase"/>
</dbReference>
<keyword evidence="1" id="KW-0479">Metal-binding</keyword>
<evidence type="ECO:0000259" key="5">
    <source>
        <dbReference type="PROSITE" id="PS50280"/>
    </source>
</evidence>
<evidence type="ECO:0000256" key="1">
    <source>
        <dbReference type="ARBA" id="ARBA00022723"/>
    </source>
</evidence>
<evidence type="ECO:0000256" key="4">
    <source>
        <dbReference type="PROSITE-ProRule" id="PRU00134"/>
    </source>
</evidence>